<evidence type="ECO:0000256" key="2">
    <source>
        <dbReference type="ARBA" id="ARBA00022490"/>
    </source>
</evidence>
<dbReference type="Pfam" id="PF01189">
    <property type="entry name" value="Methyltr_RsmB-F"/>
    <property type="match status" value="1"/>
</dbReference>
<dbReference type="InterPro" id="IPR049560">
    <property type="entry name" value="MeTrfase_RsmB-F_NOP2_cat"/>
</dbReference>
<evidence type="ECO:0000256" key="7">
    <source>
        <dbReference type="PROSITE-ProRule" id="PRU01023"/>
    </source>
</evidence>
<gene>
    <name evidence="9" type="ORF">H9931_13965</name>
</gene>
<dbReference type="PANTHER" id="PTHR22807">
    <property type="entry name" value="NOP2 YEAST -RELATED NOL1/NOP2/FMU SUN DOMAIN-CONTAINING"/>
    <property type="match status" value="1"/>
</dbReference>
<keyword evidence="2" id="KW-0963">Cytoplasm</keyword>
<dbReference type="PROSITE" id="PS51686">
    <property type="entry name" value="SAM_MT_RSMB_NOP"/>
    <property type="match status" value="1"/>
</dbReference>
<dbReference type="CDD" id="cd02440">
    <property type="entry name" value="AdoMet_MTases"/>
    <property type="match status" value="1"/>
</dbReference>
<dbReference type="InterPro" id="IPR031341">
    <property type="entry name" value="Methyltr_RsmF_N"/>
</dbReference>
<dbReference type="PRINTS" id="PR02008">
    <property type="entry name" value="RCMTFAMILY"/>
</dbReference>
<dbReference type="Gene3D" id="3.30.70.1170">
    <property type="entry name" value="Sun protein, domain 3"/>
    <property type="match status" value="1"/>
</dbReference>
<feature type="binding site" evidence="7">
    <location>
        <position position="182"/>
    </location>
    <ligand>
        <name>S-adenosyl-L-methionine</name>
        <dbReference type="ChEBI" id="CHEBI:59789"/>
    </ligand>
</feature>
<comment type="similarity">
    <text evidence="1 7">Belongs to the class I-like SAM-binding methyltransferase superfamily. RsmB/NOP family.</text>
</comment>
<dbReference type="EMBL" id="DWWB01000085">
    <property type="protein sequence ID" value="HJC67794.1"/>
    <property type="molecule type" value="Genomic_DNA"/>
</dbReference>
<keyword evidence="3 7" id="KW-0489">Methyltransferase</keyword>
<dbReference type="GO" id="GO:0008173">
    <property type="term" value="F:RNA methyltransferase activity"/>
    <property type="evidence" value="ECO:0007669"/>
    <property type="project" value="InterPro"/>
</dbReference>
<keyword evidence="4 7" id="KW-0808">Transferase</keyword>
<keyword evidence="5 7" id="KW-0949">S-adenosyl-L-methionine</keyword>
<name>A0A9D2TFA5_9FIRM</name>
<protein>
    <submittedName>
        <fullName evidence="9">RsmB/NOP family class I SAM-dependent RNA methyltransferase</fullName>
    </submittedName>
</protein>
<dbReference type="InterPro" id="IPR031340">
    <property type="entry name" value="RsmF_methylt_CI"/>
</dbReference>
<dbReference type="GO" id="GO:0003723">
    <property type="term" value="F:RNA binding"/>
    <property type="evidence" value="ECO:0007669"/>
    <property type="project" value="UniProtKB-UniRule"/>
</dbReference>
<dbReference type="Proteomes" id="UP000823863">
    <property type="component" value="Unassembled WGS sequence"/>
</dbReference>
<dbReference type="InterPro" id="IPR001678">
    <property type="entry name" value="MeTrfase_RsmB-F_NOP2_dom"/>
</dbReference>
<evidence type="ECO:0000256" key="5">
    <source>
        <dbReference type="ARBA" id="ARBA00022691"/>
    </source>
</evidence>
<dbReference type="PROSITE" id="PS01153">
    <property type="entry name" value="NOL1_NOP2_SUN"/>
    <property type="match status" value="1"/>
</dbReference>
<dbReference type="Pfam" id="PF17126">
    <property type="entry name" value="RsmF_methylt_CI"/>
    <property type="match status" value="1"/>
</dbReference>
<dbReference type="InterPro" id="IPR018314">
    <property type="entry name" value="RsmB/NOL1/NOP2-like_CS"/>
</dbReference>
<evidence type="ECO:0000259" key="8">
    <source>
        <dbReference type="PROSITE" id="PS51686"/>
    </source>
</evidence>
<dbReference type="InterPro" id="IPR029063">
    <property type="entry name" value="SAM-dependent_MTases_sf"/>
</dbReference>
<dbReference type="Pfam" id="PF13636">
    <property type="entry name" value="Methyltranf_PUA"/>
    <property type="match status" value="1"/>
</dbReference>
<sequence>MKTDFLPEAFLKEMKGLLKDSYPDYLACFKEQPFAGLRANTLKISGEELRTLLPWKLSPVPWTPNGYYIEDPGSRPSLHPAYSAGLYYLQEPSAMAPAAVLPIEPGQRVLDLCAAPGGKSTQLAARLKGEGVLVSNDISPSRARGLLKNLEMTGASSICVTAEAPEKLEKQWSGWFDRILVDAPCSGEGMFRKEPEMVRDWKERGPSHYSPIQRNILLQAARMLRPGGMLLYSTCTFSAEEDEGSVSWLLENDSEMRLLFLDPNVVPGSAESEILPGTLRLFPHLLRGEGHYLALLQKSGDTRNQNISQISAADELPGILCENQEVWSFLSQIPLFADAGLRLRLMETGGPKGKGRGRDRRKERLSFEETQGEVYLLPKEMPAWHSLRFLRTGLHVGSLKEGRFEPSQALAMALKKEEYPLTWNLDFEDERVLRYLRGETLLLKDEEEEMEGWILVLAGGFPLGWARGKGKTLKNKYYPGWRRM</sequence>
<organism evidence="9 10">
    <name type="scientific">Candidatus Enterocloster excrementigallinarum</name>
    <dbReference type="NCBI Taxonomy" id="2838558"/>
    <lineage>
        <taxon>Bacteria</taxon>
        <taxon>Bacillati</taxon>
        <taxon>Bacillota</taxon>
        <taxon>Clostridia</taxon>
        <taxon>Lachnospirales</taxon>
        <taxon>Lachnospiraceae</taxon>
        <taxon>Enterocloster</taxon>
    </lineage>
</organism>
<dbReference type="AlphaFoldDB" id="A0A9D2TFA5"/>
<evidence type="ECO:0000256" key="3">
    <source>
        <dbReference type="ARBA" id="ARBA00022603"/>
    </source>
</evidence>
<accession>A0A9D2TFA5</accession>
<feature type="binding site" evidence="7">
    <location>
        <position position="137"/>
    </location>
    <ligand>
        <name>S-adenosyl-L-methionine</name>
        <dbReference type="ChEBI" id="CHEBI:59789"/>
    </ligand>
</feature>
<feature type="domain" description="SAM-dependent MTase RsmB/NOP-type" evidence="8">
    <location>
        <begin position="25"/>
        <end position="299"/>
    </location>
</feature>
<reference evidence="9" key="2">
    <citation type="submission" date="2021-04" db="EMBL/GenBank/DDBJ databases">
        <authorList>
            <person name="Gilroy R."/>
        </authorList>
    </citation>
    <scope>NUCLEOTIDE SEQUENCE</scope>
    <source>
        <strain evidence="9">CHK198-12963</strain>
    </source>
</reference>
<evidence type="ECO:0000256" key="1">
    <source>
        <dbReference type="ARBA" id="ARBA00007494"/>
    </source>
</evidence>
<comment type="caution">
    <text evidence="7">Lacks conserved residue(s) required for the propagation of feature annotation.</text>
</comment>
<dbReference type="GO" id="GO:0001510">
    <property type="term" value="P:RNA methylation"/>
    <property type="evidence" value="ECO:0007669"/>
    <property type="project" value="InterPro"/>
</dbReference>
<reference evidence="9" key="1">
    <citation type="journal article" date="2021" name="PeerJ">
        <title>Extensive microbial diversity within the chicken gut microbiome revealed by metagenomics and culture.</title>
        <authorList>
            <person name="Gilroy R."/>
            <person name="Ravi A."/>
            <person name="Getino M."/>
            <person name="Pursley I."/>
            <person name="Horton D.L."/>
            <person name="Alikhan N.F."/>
            <person name="Baker D."/>
            <person name="Gharbi K."/>
            <person name="Hall N."/>
            <person name="Watson M."/>
            <person name="Adriaenssens E.M."/>
            <person name="Foster-Nyarko E."/>
            <person name="Jarju S."/>
            <person name="Secka A."/>
            <person name="Antonio M."/>
            <person name="Oren A."/>
            <person name="Chaudhuri R.R."/>
            <person name="La Ragione R."/>
            <person name="Hildebrand F."/>
            <person name="Pallen M.J."/>
        </authorList>
    </citation>
    <scope>NUCLEOTIDE SEQUENCE</scope>
    <source>
        <strain evidence="9">CHK198-12963</strain>
    </source>
</reference>
<evidence type="ECO:0000313" key="10">
    <source>
        <dbReference type="Proteomes" id="UP000823863"/>
    </source>
</evidence>
<dbReference type="CDD" id="cd21147">
    <property type="entry name" value="RsmF_methylt_CTD1"/>
    <property type="match status" value="1"/>
</dbReference>
<dbReference type="InterPro" id="IPR023267">
    <property type="entry name" value="RCMT"/>
</dbReference>
<feature type="active site" description="Nucleophile" evidence="7">
    <location>
        <position position="235"/>
    </location>
</feature>
<dbReference type="InterPro" id="IPR027391">
    <property type="entry name" value="Nol1_Nop2_Fmu_2"/>
</dbReference>
<dbReference type="PANTHER" id="PTHR22807:SF30">
    <property type="entry name" value="28S RRNA (CYTOSINE(4447)-C(5))-METHYLTRANSFERASE-RELATED"/>
    <property type="match status" value="1"/>
</dbReference>
<dbReference type="Gene3D" id="3.40.50.150">
    <property type="entry name" value="Vaccinia Virus protein VP39"/>
    <property type="match status" value="1"/>
</dbReference>
<evidence type="ECO:0000256" key="6">
    <source>
        <dbReference type="ARBA" id="ARBA00022884"/>
    </source>
</evidence>
<dbReference type="Gene3D" id="2.30.130.60">
    <property type="match status" value="1"/>
</dbReference>
<dbReference type="Pfam" id="PF17125">
    <property type="entry name" value="Methyltr_RsmF_N"/>
    <property type="match status" value="1"/>
</dbReference>
<evidence type="ECO:0000256" key="4">
    <source>
        <dbReference type="ARBA" id="ARBA00022679"/>
    </source>
</evidence>
<evidence type="ECO:0000313" key="9">
    <source>
        <dbReference type="EMBL" id="HJC67794.1"/>
    </source>
</evidence>
<keyword evidence="6 7" id="KW-0694">RNA-binding</keyword>
<comment type="caution">
    <text evidence="9">The sequence shown here is derived from an EMBL/GenBank/DDBJ whole genome shotgun (WGS) entry which is preliminary data.</text>
</comment>
<dbReference type="SUPFAM" id="SSF53335">
    <property type="entry name" value="S-adenosyl-L-methionine-dependent methyltransferases"/>
    <property type="match status" value="1"/>
</dbReference>
<feature type="binding site" evidence="7">
    <location>
        <begin position="113"/>
        <end position="119"/>
    </location>
    <ligand>
        <name>S-adenosyl-L-methionine</name>
        <dbReference type="ChEBI" id="CHEBI:59789"/>
    </ligand>
</feature>
<proteinExistence type="inferred from homology"/>